<feature type="domain" description="WAP" evidence="3">
    <location>
        <begin position="98"/>
        <end position="146"/>
    </location>
</feature>
<organism evidence="4 5">
    <name type="scientific">Pogona vitticeps</name>
    <name type="common">central bearded dragon</name>
    <dbReference type="NCBI Taxonomy" id="103695"/>
    <lineage>
        <taxon>Eukaryota</taxon>
        <taxon>Metazoa</taxon>
        <taxon>Chordata</taxon>
        <taxon>Craniata</taxon>
        <taxon>Vertebrata</taxon>
        <taxon>Euteleostomi</taxon>
        <taxon>Lepidosauria</taxon>
        <taxon>Squamata</taxon>
        <taxon>Bifurcata</taxon>
        <taxon>Unidentata</taxon>
        <taxon>Episquamata</taxon>
        <taxon>Toxicofera</taxon>
        <taxon>Iguania</taxon>
        <taxon>Acrodonta</taxon>
        <taxon>Agamidae</taxon>
        <taxon>Amphibolurinae</taxon>
        <taxon>Pogona</taxon>
    </lineage>
</organism>
<feature type="domain" description="WAP" evidence="3">
    <location>
        <begin position="243"/>
        <end position="288"/>
    </location>
</feature>
<evidence type="ECO:0000313" key="5">
    <source>
        <dbReference type="RefSeq" id="XP_072852672.1"/>
    </source>
</evidence>
<gene>
    <name evidence="5" type="primary">LOC140706453</name>
</gene>
<dbReference type="PROSITE" id="PS51390">
    <property type="entry name" value="WAP"/>
    <property type="match status" value="7"/>
</dbReference>
<feature type="domain" description="WAP" evidence="3">
    <location>
        <begin position="736"/>
        <end position="780"/>
    </location>
</feature>
<feature type="domain" description="BPTI/Kunitz inhibitor" evidence="2">
    <location>
        <begin position="460"/>
        <end position="510"/>
    </location>
</feature>
<accession>A0ABM5G4W0</accession>
<evidence type="ECO:0000256" key="1">
    <source>
        <dbReference type="ARBA" id="ARBA00023157"/>
    </source>
</evidence>
<feature type="domain" description="WAP" evidence="3">
    <location>
        <begin position="147"/>
        <end position="191"/>
    </location>
</feature>
<dbReference type="InterPro" id="IPR020901">
    <property type="entry name" value="Prtase_inh_Kunz-CS"/>
</dbReference>
<feature type="domain" description="BPTI/Kunitz inhibitor" evidence="2">
    <location>
        <begin position="404"/>
        <end position="454"/>
    </location>
</feature>
<dbReference type="SUPFAM" id="SSF57256">
    <property type="entry name" value="Elafin-like"/>
    <property type="match status" value="5"/>
</dbReference>
<protein>
    <submittedName>
        <fullName evidence="5">Papilin-like isoform X1</fullName>
    </submittedName>
</protein>
<keyword evidence="4" id="KW-1185">Reference proteome</keyword>
<dbReference type="PROSITE" id="PS00280">
    <property type="entry name" value="BPTI_KUNITZ_1"/>
    <property type="match status" value="4"/>
</dbReference>
<dbReference type="SMART" id="SM00217">
    <property type="entry name" value="WAP"/>
    <property type="match status" value="7"/>
</dbReference>
<feature type="domain" description="BPTI/Kunitz inhibitor" evidence="2">
    <location>
        <begin position="292"/>
        <end position="342"/>
    </location>
</feature>
<dbReference type="InterPro" id="IPR036645">
    <property type="entry name" value="Elafin-like_sf"/>
</dbReference>
<dbReference type="InterPro" id="IPR002223">
    <property type="entry name" value="Kunitz_BPTI"/>
</dbReference>
<dbReference type="Pfam" id="PF00095">
    <property type="entry name" value="WAP"/>
    <property type="match status" value="7"/>
</dbReference>
<dbReference type="CDD" id="cd00109">
    <property type="entry name" value="Kunitz-type"/>
    <property type="match status" value="5"/>
</dbReference>
<feature type="domain" description="BPTI/Kunitz inhibitor" evidence="2">
    <location>
        <begin position="348"/>
        <end position="398"/>
    </location>
</feature>
<reference evidence="5" key="1">
    <citation type="submission" date="2025-08" db="UniProtKB">
        <authorList>
            <consortium name="RefSeq"/>
        </authorList>
    </citation>
    <scope>IDENTIFICATION</scope>
</reference>
<name>A0ABM5G4W0_9SAUR</name>
<dbReference type="InterPro" id="IPR008197">
    <property type="entry name" value="WAP_dom"/>
</dbReference>
<dbReference type="CDD" id="cd22593">
    <property type="entry name" value="Kunitz_conkunitzin"/>
    <property type="match status" value="1"/>
</dbReference>
<dbReference type="Gene3D" id="4.10.75.10">
    <property type="entry name" value="Elafin-like"/>
    <property type="match status" value="6"/>
</dbReference>
<dbReference type="PANTHER" id="PTHR46751:SF1">
    <property type="entry name" value="WAP FOUR-DISULFIDE CORE DOMAIN PROTEIN 6A"/>
    <property type="match status" value="1"/>
</dbReference>
<dbReference type="InterPro" id="IPR036880">
    <property type="entry name" value="Kunitz_BPTI_sf"/>
</dbReference>
<feature type="domain" description="BPTI/Kunitz inhibitor" evidence="2">
    <location>
        <begin position="684"/>
        <end position="734"/>
    </location>
</feature>
<dbReference type="PRINTS" id="PR00759">
    <property type="entry name" value="BASICPTASE"/>
</dbReference>
<dbReference type="GeneID" id="140706453"/>
<sequence>MAPDNGKSRTCPECSEPSGTCVTLCSTDDQCPGEQCCCSCGCSRKCMLPVEAHPGSCPAPSSPGQTTDCLANCTTDTECGSGEKCCRSGCRNTCVPAEPDHPGVCPQKEVLEKEGPCNSSCTDDRDCPESQKCCFSGCGLQCMAPDNGKSRTCPECSEPSGKCVTLCSTDDQCPGEERCCSCGCSRKCMLPVEAHPGSCPAPSSPGQTTDCLANCTTDTECGSGEKCCSSGCLTTCVPAEPDHPGVCPQKEVLEKEGPCNSSCTDDRHCPESQKCCFSGCGLQCMDMETDICKLPAEAGPCKAYMPMFYYSPKTKMCEVFIYGGCGGNENRFSTMQECLWNCRYRDICKLPMDQGHCDGHKITYYYNHANRTCEHFTYHSCGGNENRFRTLEQCLTTCFYPEVCKLPAESGPCLAYIPMYYYDHRNKTCRRFVYGGCGGNGNRFPTLEHCKQRCRNPDICVLPPETGPCNHYSSMYHYAPAEERCLPFPYGGCKGNANRFPTLEVCTETCGSQDICWLPVEPGPCLGSFPRFYYNPVNKTCEKFIFGGCGGNENQFETLIECIWRCRNPEICKLPKETGPCKASLLRYYYNKHTKTCEIFIYGGCQGNENRFETLSECEHACKKPAICRLPMDHGEGNHSITMYHYDPIGTVCEQFTYGGQRGNSNRFATLVECQETCRDPDVCKLPQKPGPCEGQIQRFYHNSTSRLCMDFQYGGCRGNKNNFLTQKACQLTCLGPEKPGSCPPGDPAECLVACQKDCDCPGPKKCCGTACGQGCKDPVKV</sequence>
<dbReference type="PANTHER" id="PTHR46751">
    <property type="entry name" value="EPPIN"/>
    <property type="match status" value="1"/>
</dbReference>
<feature type="domain" description="BPTI/Kunitz inhibitor" evidence="2">
    <location>
        <begin position="516"/>
        <end position="566"/>
    </location>
</feature>
<dbReference type="SMART" id="SM00131">
    <property type="entry name" value="KU"/>
    <property type="match status" value="8"/>
</dbReference>
<feature type="domain" description="WAP" evidence="3">
    <location>
        <begin position="4"/>
        <end position="49"/>
    </location>
</feature>
<feature type="domain" description="WAP" evidence="3">
    <location>
        <begin position="192"/>
        <end position="240"/>
    </location>
</feature>
<feature type="domain" description="BPTI/Kunitz inhibitor" evidence="2">
    <location>
        <begin position="572"/>
        <end position="622"/>
    </location>
</feature>
<proteinExistence type="predicted"/>
<dbReference type="Proteomes" id="UP001652642">
    <property type="component" value="Chromosome 4"/>
</dbReference>
<keyword evidence="1" id="KW-1015">Disulfide bond</keyword>
<evidence type="ECO:0000313" key="4">
    <source>
        <dbReference type="Proteomes" id="UP001652642"/>
    </source>
</evidence>
<feature type="domain" description="BPTI/Kunitz inhibitor" evidence="2">
    <location>
        <begin position="628"/>
        <end position="678"/>
    </location>
</feature>
<dbReference type="Pfam" id="PF00014">
    <property type="entry name" value="Kunitz_BPTI"/>
    <property type="match status" value="8"/>
</dbReference>
<dbReference type="PROSITE" id="PS50279">
    <property type="entry name" value="BPTI_KUNITZ_2"/>
    <property type="match status" value="8"/>
</dbReference>
<dbReference type="InterPro" id="IPR051388">
    <property type="entry name" value="Serpin_venom_toxin"/>
</dbReference>
<dbReference type="RefSeq" id="XP_072852672.1">
    <property type="nucleotide sequence ID" value="XM_072996571.1"/>
</dbReference>
<dbReference type="Gene3D" id="4.10.410.10">
    <property type="entry name" value="Pancreatic trypsin inhibitor Kunitz domain"/>
    <property type="match status" value="8"/>
</dbReference>
<evidence type="ECO:0000259" key="2">
    <source>
        <dbReference type="PROSITE" id="PS50279"/>
    </source>
</evidence>
<feature type="domain" description="WAP" evidence="3">
    <location>
        <begin position="50"/>
        <end position="97"/>
    </location>
</feature>
<dbReference type="SUPFAM" id="SSF57362">
    <property type="entry name" value="BPTI-like"/>
    <property type="match status" value="8"/>
</dbReference>
<dbReference type="PRINTS" id="PR00003">
    <property type="entry name" value="4DISULPHCORE"/>
</dbReference>
<evidence type="ECO:0000259" key="3">
    <source>
        <dbReference type="PROSITE" id="PS51390"/>
    </source>
</evidence>